<keyword evidence="12" id="KW-1185">Reference proteome</keyword>
<evidence type="ECO:0000256" key="1">
    <source>
        <dbReference type="ARBA" id="ARBA00004653"/>
    </source>
</evidence>
<dbReference type="Pfam" id="PF09801">
    <property type="entry name" value="SYS1"/>
    <property type="match status" value="1"/>
</dbReference>
<keyword evidence="6 10" id="KW-1133">Transmembrane helix</keyword>
<keyword evidence="5" id="KW-0653">Protein transport</keyword>
<feature type="region of interest" description="Disordered" evidence="9">
    <location>
        <begin position="167"/>
        <end position="221"/>
    </location>
</feature>
<dbReference type="GeneID" id="90039927"/>
<dbReference type="PANTHER" id="PTHR12952">
    <property type="entry name" value="SYS1"/>
    <property type="match status" value="1"/>
</dbReference>
<dbReference type="PANTHER" id="PTHR12952:SF0">
    <property type="entry name" value="PROTEIN SYS1 HOMOLOG"/>
    <property type="match status" value="1"/>
</dbReference>
<reference evidence="11 12" key="1">
    <citation type="submission" date="2024-03" db="EMBL/GenBank/DDBJ databases">
        <title>Genome-scale model development and genomic sequencing of the oleaginous clade Lipomyces.</title>
        <authorList>
            <consortium name="Lawrence Berkeley National Laboratory"/>
            <person name="Czajka J.J."/>
            <person name="Han Y."/>
            <person name="Kim J."/>
            <person name="Mondo S.J."/>
            <person name="Hofstad B.A."/>
            <person name="Robles A."/>
            <person name="Haridas S."/>
            <person name="Riley R."/>
            <person name="LaButti K."/>
            <person name="Pangilinan J."/>
            <person name="Andreopoulos W."/>
            <person name="Lipzen A."/>
            <person name="Yan J."/>
            <person name="Wang M."/>
            <person name="Ng V."/>
            <person name="Grigoriev I.V."/>
            <person name="Spatafora J.W."/>
            <person name="Magnuson J.K."/>
            <person name="Baker S.E."/>
            <person name="Pomraning K.R."/>
        </authorList>
    </citation>
    <scope>NUCLEOTIDE SEQUENCE [LARGE SCALE GENOMIC DNA]</scope>
    <source>
        <strain evidence="11 12">Phaff 52-87</strain>
    </source>
</reference>
<sequence>MAGFRDRVRLRRRRATRPVGRYDSYAPRRLATQIVILQVLYYITAGGLLLFTCLVSGKKFSLDLVFGWRSIRIDTAIGWTLCLVWYLNSVFNVLFLTLFVGRSKLVFDFVLTLHGLNILITSLYSHHFPASLLWWMLQIASCLTMLSLGTWTSRWRELSVMYFPASSGTTSSTSQPGASDLSGPRGSGTHSEEYELVERQPDLEAGGSGGSASQSRPQSAS</sequence>
<keyword evidence="8 10" id="KW-0472">Membrane</keyword>
<evidence type="ECO:0000256" key="4">
    <source>
        <dbReference type="ARBA" id="ARBA00022692"/>
    </source>
</evidence>
<evidence type="ECO:0000256" key="6">
    <source>
        <dbReference type="ARBA" id="ARBA00022989"/>
    </source>
</evidence>
<comment type="subcellular location">
    <subcellularLocation>
        <location evidence="1">Golgi apparatus membrane</location>
        <topology evidence="1">Multi-pass membrane protein</topology>
    </subcellularLocation>
</comment>
<dbReference type="RefSeq" id="XP_064771375.1">
    <property type="nucleotide sequence ID" value="XM_064914415.1"/>
</dbReference>
<feature type="transmembrane region" description="Helical" evidence="10">
    <location>
        <begin position="77"/>
        <end position="98"/>
    </location>
</feature>
<gene>
    <name evidence="11" type="ORF">BZA70DRAFT_293609</name>
</gene>
<proteinExistence type="inferred from homology"/>
<feature type="compositionally biased region" description="Basic and acidic residues" evidence="9">
    <location>
        <begin position="190"/>
        <end position="202"/>
    </location>
</feature>
<feature type="transmembrane region" description="Helical" evidence="10">
    <location>
        <begin position="34"/>
        <end position="57"/>
    </location>
</feature>
<dbReference type="EMBL" id="JBBJBU010000001">
    <property type="protein sequence ID" value="KAK7208342.1"/>
    <property type="molecule type" value="Genomic_DNA"/>
</dbReference>
<dbReference type="Proteomes" id="UP001498771">
    <property type="component" value="Unassembled WGS sequence"/>
</dbReference>
<evidence type="ECO:0000313" key="12">
    <source>
        <dbReference type="Proteomes" id="UP001498771"/>
    </source>
</evidence>
<accession>A0ABR1FER4</accession>
<evidence type="ECO:0000256" key="5">
    <source>
        <dbReference type="ARBA" id="ARBA00022927"/>
    </source>
</evidence>
<feature type="transmembrane region" description="Helical" evidence="10">
    <location>
        <begin position="105"/>
        <end position="126"/>
    </location>
</feature>
<keyword evidence="3" id="KW-0813">Transport</keyword>
<comment type="caution">
    <text evidence="11">The sequence shown here is derived from an EMBL/GenBank/DDBJ whole genome shotgun (WGS) entry which is preliminary data.</text>
</comment>
<feature type="transmembrane region" description="Helical" evidence="10">
    <location>
        <begin position="132"/>
        <end position="151"/>
    </location>
</feature>
<feature type="compositionally biased region" description="Low complexity" evidence="9">
    <location>
        <begin position="167"/>
        <end position="179"/>
    </location>
</feature>
<feature type="compositionally biased region" description="Low complexity" evidence="9">
    <location>
        <begin position="211"/>
        <end position="221"/>
    </location>
</feature>
<name>A0ABR1FER4_9ASCO</name>
<evidence type="ECO:0000313" key="11">
    <source>
        <dbReference type="EMBL" id="KAK7208342.1"/>
    </source>
</evidence>
<keyword evidence="7" id="KW-0333">Golgi apparatus</keyword>
<evidence type="ECO:0000256" key="10">
    <source>
        <dbReference type="SAM" id="Phobius"/>
    </source>
</evidence>
<comment type="similarity">
    <text evidence="2">Belongs to the SYS1 family.</text>
</comment>
<evidence type="ECO:0000256" key="7">
    <source>
        <dbReference type="ARBA" id="ARBA00023034"/>
    </source>
</evidence>
<evidence type="ECO:0000256" key="2">
    <source>
        <dbReference type="ARBA" id="ARBA00008160"/>
    </source>
</evidence>
<organism evidence="11 12">
    <name type="scientific">Myxozyma melibiosi</name>
    <dbReference type="NCBI Taxonomy" id="54550"/>
    <lineage>
        <taxon>Eukaryota</taxon>
        <taxon>Fungi</taxon>
        <taxon>Dikarya</taxon>
        <taxon>Ascomycota</taxon>
        <taxon>Saccharomycotina</taxon>
        <taxon>Lipomycetes</taxon>
        <taxon>Lipomycetales</taxon>
        <taxon>Lipomycetaceae</taxon>
        <taxon>Myxozyma</taxon>
    </lineage>
</organism>
<evidence type="ECO:0000256" key="9">
    <source>
        <dbReference type="SAM" id="MobiDB-lite"/>
    </source>
</evidence>
<evidence type="ECO:0000256" key="3">
    <source>
        <dbReference type="ARBA" id="ARBA00022448"/>
    </source>
</evidence>
<evidence type="ECO:0000256" key="8">
    <source>
        <dbReference type="ARBA" id="ARBA00023136"/>
    </source>
</evidence>
<protein>
    <submittedName>
        <fullName evidence="11">Integral membrane protein S linking to the trans Golgi network-domain-containing protein</fullName>
    </submittedName>
</protein>
<dbReference type="InterPro" id="IPR019185">
    <property type="entry name" value="Integral_membrane_SYS1-rel"/>
</dbReference>
<keyword evidence="4 10" id="KW-0812">Transmembrane</keyword>